<feature type="active site" description="Proton donor" evidence="10 11">
    <location>
        <position position="364"/>
    </location>
</feature>
<comment type="similarity">
    <text evidence="4 10">Belongs to the glycosyl hydrolase 13 family. GlgB subfamily.</text>
</comment>
<dbReference type="SMART" id="SM00642">
    <property type="entry name" value="Aamy"/>
    <property type="match status" value="1"/>
</dbReference>
<dbReference type="NCBIfam" id="TIGR01515">
    <property type="entry name" value="branching_enzym"/>
    <property type="match status" value="1"/>
</dbReference>
<dbReference type="InterPro" id="IPR014756">
    <property type="entry name" value="Ig_E-set"/>
</dbReference>
<keyword evidence="15" id="KW-1185">Reference proteome</keyword>
<dbReference type="InterPro" id="IPR006047">
    <property type="entry name" value="GH13_cat_dom"/>
</dbReference>
<proteinExistence type="inferred from homology"/>
<evidence type="ECO:0000259" key="13">
    <source>
        <dbReference type="SMART" id="SM00642"/>
    </source>
</evidence>
<dbReference type="InterPro" id="IPR006048">
    <property type="entry name" value="A-amylase/branching_C"/>
</dbReference>
<dbReference type="PANTHER" id="PTHR43651">
    <property type="entry name" value="1,4-ALPHA-GLUCAN-BRANCHING ENZYME"/>
    <property type="match status" value="1"/>
</dbReference>
<keyword evidence="7 10" id="KW-0808">Transferase</keyword>
<evidence type="ECO:0000313" key="14">
    <source>
        <dbReference type="EMBL" id="EEJ50435.1"/>
    </source>
</evidence>
<evidence type="ECO:0000256" key="6">
    <source>
        <dbReference type="ARBA" id="ARBA00022676"/>
    </source>
</evidence>
<accession>C2L0H5</accession>
<feature type="compositionally biased region" description="Basic and acidic residues" evidence="12">
    <location>
        <begin position="684"/>
        <end position="750"/>
    </location>
</feature>
<evidence type="ECO:0000256" key="2">
    <source>
        <dbReference type="ARBA" id="ARBA00002953"/>
    </source>
</evidence>
<dbReference type="EMBL" id="ACKX01000213">
    <property type="protein sequence ID" value="EEJ50435.1"/>
    <property type="molecule type" value="Genomic_DNA"/>
</dbReference>
<evidence type="ECO:0000256" key="7">
    <source>
        <dbReference type="ARBA" id="ARBA00022679"/>
    </source>
</evidence>
<evidence type="ECO:0000256" key="11">
    <source>
        <dbReference type="PIRSR" id="PIRSR000463-1"/>
    </source>
</evidence>
<dbReference type="InterPro" id="IPR013780">
    <property type="entry name" value="Glyco_hydro_b"/>
</dbReference>
<dbReference type="GO" id="GO:0004553">
    <property type="term" value="F:hydrolase activity, hydrolyzing O-glycosyl compounds"/>
    <property type="evidence" value="ECO:0007669"/>
    <property type="project" value="InterPro"/>
</dbReference>
<dbReference type="Pfam" id="PF02922">
    <property type="entry name" value="CBM_48"/>
    <property type="match status" value="1"/>
</dbReference>
<evidence type="ECO:0000256" key="4">
    <source>
        <dbReference type="ARBA" id="ARBA00009000"/>
    </source>
</evidence>
<comment type="function">
    <text evidence="2 10">Catalyzes the formation of the alpha-1,6-glucosidic linkages in glycogen by scission of a 1,4-alpha-linked oligosaccharide from growing alpha-1,4-glucan chains and the subsequent attachment of the oligosaccharide to the alpha-1,6 position.</text>
</comment>
<keyword evidence="5 10" id="KW-0321">Glycogen metabolism</keyword>
<dbReference type="eggNOG" id="COG0296">
    <property type="taxonomic scope" value="Bacteria"/>
</dbReference>
<evidence type="ECO:0000256" key="5">
    <source>
        <dbReference type="ARBA" id="ARBA00022600"/>
    </source>
</evidence>
<reference evidence="14 15" key="1">
    <citation type="submission" date="2009-04" db="EMBL/GenBank/DDBJ databases">
        <authorList>
            <person name="Qin X."/>
            <person name="Bachman B."/>
            <person name="Battles P."/>
            <person name="Bell A."/>
            <person name="Bess C."/>
            <person name="Bickham C."/>
            <person name="Chaboub L."/>
            <person name="Chen D."/>
            <person name="Coyle M."/>
            <person name="Deiros D.R."/>
            <person name="Dinh H."/>
            <person name="Forbes L."/>
            <person name="Fowler G."/>
            <person name="Francisco L."/>
            <person name="Fu Q."/>
            <person name="Gubbala S."/>
            <person name="Hale W."/>
            <person name="Han Y."/>
            <person name="Hemphill L."/>
            <person name="Highlander S.K."/>
            <person name="Hirani K."/>
            <person name="Hogues M."/>
            <person name="Jackson L."/>
            <person name="Jakkamsetti A."/>
            <person name="Javaid M."/>
            <person name="Jiang H."/>
            <person name="Korchina V."/>
            <person name="Kovar C."/>
            <person name="Lara F."/>
            <person name="Lee S."/>
            <person name="Mata R."/>
            <person name="Mathew T."/>
            <person name="Moen C."/>
            <person name="Morales K."/>
            <person name="Munidasa M."/>
            <person name="Nazareth L."/>
            <person name="Ngo R."/>
            <person name="Nguyen L."/>
            <person name="Okwuonu G."/>
            <person name="Ongeri F."/>
            <person name="Patil S."/>
            <person name="Petrosino J."/>
            <person name="Pham C."/>
            <person name="Pham P."/>
            <person name="Pu L.-L."/>
            <person name="Puazo M."/>
            <person name="Raj R."/>
            <person name="Reid J."/>
            <person name="Rouhana J."/>
            <person name="Saada N."/>
            <person name="Shang Y."/>
            <person name="Simmons D."/>
            <person name="Thornton R."/>
            <person name="Warren J."/>
            <person name="Weissenberger G."/>
            <person name="Zhang J."/>
            <person name="Zhang L."/>
            <person name="Zhou C."/>
            <person name="Zhu D."/>
            <person name="Muzny D."/>
            <person name="Worley K."/>
            <person name="Gibbs R."/>
        </authorList>
    </citation>
    <scope>NUCLEOTIDE SEQUENCE [LARGE SCALE GENOMIC DNA]</scope>
    <source>
        <strain evidence="14 15">F0268</strain>
    </source>
</reference>
<dbReference type="STRING" id="585501.HMPREF6123_2244"/>
<dbReference type="PANTHER" id="PTHR43651:SF3">
    <property type="entry name" value="1,4-ALPHA-GLUCAN-BRANCHING ENZYME"/>
    <property type="match status" value="1"/>
</dbReference>
<dbReference type="Proteomes" id="UP000004121">
    <property type="component" value="Unassembled WGS sequence"/>
</dbReference>
<evidence type="ECO:0000256" key="12">
    <source>
        <dbReference type="SAM" id="MobiDB-lite"/>
    </source>
</evidence>
<gene>
    <name evidence="10 14" type="primary">glgB</name>
    <name evidence="14" type="ORF">HMPREF6123_2244</name>
</gene>
<protein>
    <recommendedName>
        <fullName evidence="10">1,4-alpha-glucan branching enzyme GlgB</fullName>
        <ecNumber evidence="10">2.4.1.18</ecNumber>
    </recommendedName>
    <alternativeName>
        <fullName evidence="10">1,4-alpha-D-glucan:1,4-alpha-D-glucan 6-glucosyl-transferase</fullName>
    </alternativeName>
    <alternativeName>
        <fullName evidence="10">Alpha-(1-&gt;4)-glucan branching enzyme</fullName>
    </alternativeName>
    <alternativeName>
        <fullName evidence="10">Glycogen branching enzyme</fullName>
        <shortName evidence="10">BE</shortName>
    </alternativeName>
</protein>
<dbReference type="InterPro" id="IPR004193">
    <property type="entry name" value="Glyco_hydro_13_N"/>
</dbReference>
<name>C2L0H5_9FIRM</name>
<comment type="subunit">
    <text evidence="10">Monomer.</text>
</comment>
<dbReference type="InParanoid" id="C2L0H5"/>
<evidence type="ECO:0000313" key="15">
    <source>
        <dbReference type="Proteomes" id="UP000004121"/>
    </source>
</evidence>
<feature type="region of interest" description="Disordered" evidence="12">
    <location>
        <begin position="680"/>
        <end position="750"/>
    </location>
</feature>
<feature type="active site" description="Nucleophile" evidence="10 11">
    <location>
        <position position="311"/>
    </location>
</feature>
<dbReference type="OrthoDB" id="9800174at2"/>
<evidence type="ECO:0000256" key="9">
    <source>
        <dbReference type="ARBA" id="ARBA00023277"/>
    </source>
</evidence>
<dbReference type="GO" id="GO:0003844">
    <property type="term" value="F:1,4-alpha-glucan branching enzyme activity"/>
    <property type="evidence" value="ECO:0007669"/>
    <property type="project" value="UniProtKB-UniRule"/>
</dbReference>
<keyword evidence="8 10" id="KW-0320">Glycogen biosynthesis</keyword>
<evidence type="ECO:0000256" key="1">
    <source>
        <dbReference type="ARBA" id="ARBA00000826"/>
    </source>
</evidence>
<dbReference type="GO" id="GO:0005829">
    <property type="term" value="C:cytosol"/>
    <property type="evidence" value="ECO:0007669"/>
    <property type="project" value="TreeGrafter"/>
</dbReference>
<feature type="domain" description="Glycosyl hydrolase family 13 catalytic" evidence="13">
    <location>
        <begin position="151"/>
        <end position="512"/>
    </location>
</feature>
<dbReference type="Pfam" id="PF02806">
    <property type="entry name" value="Alpha-amylase_C"/>
    <property type="match status" value="1"/>
</dbReference>
<sequence length="750" mass="86078">MEGFLSELDRYLFGNGRHYKIYEKMGAHPACFEGQEGIHFAVWAPHAKRVSIVCDRNGWDPERNPMLPLESTGIYEGFYPGMGVGELYKYAILTEAGEWIFKADPYAFAAEFRPGTASITADLSDFPWADGKWMEERKKRNPEESPLSVYEVHLGSWKRHNRPENNGFINYIEAGEQLAEYCNYMGYTHVELMGIAEHPFDGSWGYQVTGYYAPTSRYGDPRQFMEMVNILHQHGIGVILDWVPAHFPKDAHGLANFDGVACYEHPDSRLGEHPDWGTKVFNYEKTEVQNFLIGNALYWYDMYHIDGLRVDAVASMLYLDYGRKDGEWLPNIYGGNGNLAAIEFFKHLNSIIRKREDGTVIIAEESTAWPDITKSPDEGGLGFHFKWNMGWMHDFLSYMKEDPMYRNYHHNQLTFGMSYAYSEKFILVLSHDEVVHLKRSMIEKMPGSREQKFRNLKAAYFFMMGHAGKKLLFMGQDFGQYREWNEDCSIDWHLLEEKENRSLHSFLRDLLQLYKTYPALYEADYLYEGFSWVNADDASRSIYSFIRNPKNHLALSGKPRVQNGAVAAVAEEGNIVENGNIDLEGGKGASATNSKEHRESLLFVVNMTPMDHEEYWVGMPKAKEARLILTEEGLCKEEKYYPVVKGECDGRDYHIAYPLKGFGCALFAFTEEGEDSCANALSSQKEENLQVSKEKQEGQQEKKESSKVAEKTAEKPAEKAEEKPAEKLEEKKAEKPAEYFSEVRVREEAG</sequence>
<dbReference type="InterPro" id="IPR006407">
    <property type="entry name" value="GlgB"/>
</dbReference>
<dbReference type="HAMAP" id="MF_00685">
    <property type="entry name" value="GlgB"/>
    <property type="match status" value="1"/>
</dbReference>
<dbReference type="EC" id="2.4.1.18" evidence="10"/>
<dbReference type="HOGENOM" id="CLU_004245_3_2_9"/>
<organism evidence="14 15">
    <name type="scientific">Oribacterium sinus F0268</name>
    <dbReference type="NCBI Taxonomy" id="585501"/>
    <lineage>
        <taxon>Bacteria</taxon>
        <taxon>Bacillati</taxon>
        <taxon>Bacillota</taxon>
        <taxon>Clostridia</taxon>
        <taxon>Lachnospirales</taxon>
        <taxon>Lachnospiraceae</taxon>
        <taxon>Oribacterium</taxon>
    </lineage>
</organism>
<comment type="caution">
    <text evidence="14">The sequence shown here is derived from an EMBL/GenBank/DDBJ whole genome shotgun (WGS) entry which is preliminary data.</text>
</comment>
<dbReference type="SUPFAM" id="SSF81296">
    <property type="entry name" value="E set domains"/>
    <property type="match status" value="1"/>
</dbReference>
<dbReference type="NCBIfam" id="NF003811">
    <property type="entry name" value="PRK05402.1"/>
    <property type="match status" value="1"/>
</dbReference>
<dbReference type="InterPro" id="IPR017853">
    <property type="entry name" value="GH"/>
</dbReference>
<dbReference type="Gene3D" id="2.60.40.10">
    <property type="entry name" value="Immunoglobulins"/>
    <property type="match status" value="1"/>
</dbReference>
<dbReference type="InterPro" id="IPR037439">
    <property type="entry name" value="Branching_enzy"/>
</dbReference>
<dbReference type="CDD" id="cd02855">
    <property type="entry name" value="E_set_GBE_prok_N"/>
    <property type="match status" value="1"/>
</dbReference>
<evidence type="ECO:0000256" key="10">
    <source>
        <dbReference type="HAMAP-Rule" id="MF_00685"/>
    </source>
</evidence>
<dbReference type="Gene3D" id="2.60.40.1180">
    <property type="entry name" value="Golgi alpha-mannosidase II"/>
    <property type="match status" value="1"/>
</dbReference>
<dbReference type="PIRSF" id="PIRSF000463">
    <property type="entry name" value="GlgB"/>
    <property type="match status" value="1"/>
</dbReference>
<dbReference type="GO" id="GO:0005978">
    <property type="term" value="P:glycogen biosynthetic process"/>
    <property type="evidence" value="ECO:0007669"/>
    <property type="project" value="UniProtKB-UniRule"/>
</dbReference>
<dbReference type="InterPro" id="IPR044143">
    <property type="entry name" value="GlgB_N_E_set_prok"/>
</dbReference>
<dbReference type="RefSeq" id="WP_007157390.1">
    <property type="nucleotide sequence ID" value="NZ_GG668534.1"/>
</dbReference>
<dbReference type="InterPro" id="IPR013783">
    <property type="entry name" value="Ig-like_fold"/>
</dbReference>
<keyword evidence="6 10" id="KW-0328">Glycosyltransferase</keyword>
<dbReference type="CDD" id="cd11322">
    <property type="entry name" value="AmyAc_Glg_BE"/>
    <property type="match status" value="1"/>
</dbReference>
<dbReference type="SUPFAM" id="SSF51445">
    <property type="entry name" value="(Trans)glycosidases"/>
    <property type="match status" value="1"/>
</dbReference>
<comment type="pathway">
    <text evidence="3 10">Glycan biosynthesis; glycogen biosynthesis.</text>
</comment>
<comment type="catalytic activity">
    <reaction evidence="1 10">
        <text>Transfers a segment of a (1-&gt;4)-alpha-D-glucan chain to a primary hydroxy group in a similar glucan chain.</text>
        <dbReference type="EC" id="2.4.1.18"/>
    </reaction>
</comment>
<dbReference type="AlphaFoldDB" id="C2L0H5"/>
<dbReference type="FunCoup" id="C2L0H5">
    <property type="interactions" value="260"/>
</dbReference>
<keyword evidence="9 10" id="KW-0119">Carbohydrate metabolism</keyword>
<dbReference type="FunFam" id="3.20.20.80:FF:000003">
    <property type="entry name" value="1,4-alpha-glucan branching enzyme GlgB"/>
    <property type="match status" value="1"/>
</dbReference>
<dbReference type="Gene3D" id="3.20.20.80">
    <property type="entry name" value="Glycosidases"/>
    <property type="match status" value="1"/>
</dbReference>
<dbReference type="FunFam" id="2.60.40.10:FF:000169">
    <property type="entry name" value="1,4-alpha-glucan branching enzyme GlgB"/>
    <property type="match status" value="1"/>
</dbReference>
<dbReference type="GO" id="GO:0043169">
    <property type="term" value="F:cation binding"/>
    <property type="evidence" value="ECO:0007669"/>
    <property type="project" value="InterPro"/>
</dbReference>
<evidence type="ECO:0000256" key="8">
    <source>
        <dbReference type="ARBA" id="ARBA00023056"/>
    </source>
</evidence>
<dbReference type="NCBIfam" id="NF008967">
    <property type="entry name" value="PRK12313.1"/>
    <property type="match status" value="1"/>
</dbReference>
<evidence type="ECO:0000256" key="3">
    <source>
        <dbReference type="ARBA" id="ARBA00004964"/>
    </source>
</evidence>
<dbReference type="UniPathway" id="UPA00164"/>